<keyword evidence="3" id="KW-1185">Reference proteome</keyword>
<dbReference type="AlphaFoldDB" id="A0A3B6UBZ4"/>
<dbReference type="PANTHER" id="PTHR33186:SF27">
    <property type="entry name" value="F-BOX ASSOCIATED DOMAIN-CONTAINING PROTEIN"/>
    <property type="match status" value="1"/>
</dbReference>
<dbReference type="Pfam" id="PF23635">
    <property type="entry name" value="Beta-prop_AT5G49610-like"/>
    <property type="match status" value="1"/>
</dbReference>
<name>A0A3B6UBZ4_WHEAT</name>
<dbReference type="OrthoDB" id="580783at2759"/>
<dbReference type="Proteomes" id="UP000019116">
    <property type="component" value="Chromosome Un"/>
</dbReference>
<dbReference type="PANTHER" id="PTHR33186">
    <property type="entry name" value="OS10G0136150 PROTEIN-RELATED"/>
    <property type="match status" value="1"/>
</dbReference>
<reference evidence="2" key="2">
    <citation type="submission" date="2018-10" db="UniProtKB">
        <authorList>
            <consortium name="EnsemblPlants"/>
        </authorList>
    </citation>
    <scope>IDENTIFICATION</scope>
</reference>
<accession>A0A3B6UBZ4</accession>
<sequence length="208" mass="23626">MQYYRQLVARVYSSETDTWGNSISTEASDGTLFGHRTSTLVGNSLYWPAKHKGNDIVEFDLRKQNLTVIKGPRGMNMNDFDNFHIIEEQDGSFGLAALSHLKLQMWQRKVDCRGVVIWSLRKTVSLRELLKIPRTVRWNEWLKLVGYDEDTGVIFLAWHDVVCMVQLKSMQARKLHGTGSTYYCYTFASSHPLGTTIEGGANGAEMLG</sequence>
<dbReference type="EnsemblPlants" id="TraesCSU02G160600.1">
    <property type="protein sequence ID" value="TraesCSU02G160600.1"/>
    <property type="gene ID" value="TraesCSU02G160600"/>
</dbReference>
<evidence type="ECO:0000259" key="1">
    <source>
        <dbReference type="Pfam" id="PF23635"/>
    </source>
</evidence>
<feature type="domain" description="F-box protein AT5G49610-like beta-propeller" evidence="1">
    <location>
        <begin position="5"/>
        <end position="182"/>
    </location>
</feature>
<protein>
    <recommendedName>
        <fullName evidence="1">F-box protein AT5G49610-like beta-propeller domain-containing protein</fullName>
    </recommendedName>
</protein>
<dbReference type="InterPro" id="IPR056594">
    <property type="entry name" value="AT5G49610-like_b-prop"/>
</dbReference>
<reference evidence="2" key="1">
    <citation type="submission" date="2018-08" db="EMBL/GenBank/DDBJ databases">
        <authorList>
            <person name="Rossello M."/>
        </authorList>
    </citation>
    <scope>NUCLEOTIDE SEQUENCE [LARGE SCALE GENOMIC DNA]</scope>
    <source>
        <strain evidence="2">cv. Chinese Spring</strain>
    </source>
</reference>
<proteinExistence type="predicted"/>
<evidence type="ECO:0000313" key="2">
    <source>
        <dbReference type="EnsemblPlants" id="TraesCSU02G160600.1"/>
    </source>
</evidence>
<evidence type="ECO:0000313" key="3">
    <source>
        <dbReference type="Proteomes" id="UP000019116"/>
    </source>
</evidence>
<dbReference type="STRING" id="4565.A0A3B6UBZ4"/>
<organism evidence="2">
    <name type="scientific">Triticum aestivum</name>
    <name type="common">Wheat</name>
    <dbReference type="NCBI Taxonomy" id="4565"/>
    <lineage>
        <taxon>Eukaryota</taxon>
        <taxon>Viridiplantae</taxon>
        <taxon>Streptophyta</taxon>
        <taxon>Embryophyta</taxon>
        <taxon>Tracheophyta</taxon>
        <taxon>Spermatophyta</taxon>
        <taxon>Magnoliopsida</taxon>
        <taxon>Liliopsida</taxon>
        <taxon>Poales</taxon>
        <taxon>Poaceae</taxon>
        <taxon>BOP clade</taxon>
        <taxon>Pooideae</taxon>
        <taxon>Triticodae</taxon>
        <taxon>Triticeae</taxon>
        <taxon>Triticinae</taxon>
        <taxon>Triticum</taxon>
    </lineage>
</organism>
<dbReference type="Gramene" id="TraesCSU03G0183100.1">
    <property type="protein sequence ID" value="TraesCSU03G0183100.1.CDS"/>
    <property type="gene ID" value="TraesCSU03G0183100"/>
</dbReference>
<dbReference type="Gramene" id="TraesCSU02G160600.1">
    <property type="protein sequence ID" value="TraesCSU02G160600.1"/>
    <property type="gene ID" value="TraesCSU02G160600"/>
</dbReference>